<evidence type="ECO:0000256" key="1">
    <source>
        <dbReference type="SAM" id="MobiDB-lite"/>
    </source>
</evidence>
<keyword evidence="3" id="KW-1185">Reference proteome</keyword>
<dbReference type="Proteomes" id="UP000299102">
    <property type="component" value="Unassembled WGS sequence"/>
</dbReference>
<feature type="compositionally biased region" description="Basic residues" evidence="1">
    <location>
        <begin position="32"/>
        <end position="58"/>
    </location>
</feature>
<sequence>MTIVNDGLVLFVRAIVRKYCIETLKIDMGNHSKKNEKRERLHPKRTHKNNERKRRKTYGKIQDLESAEKVAKREQDAAIAEGRISKRVYLSLMYMPMPVGRHGLTAITIEHCPAPLQLWVADLLTSDKEKIQQSTSNQRNSNDWIELRKNMITASNFGTVDLALRSPRYDTDSELTTRRTCDRAGCEGAPAIQPLTTPGFKFVKERLNSRWFSDSRIDLSFTQFGCGRRLN</sequence>
<feature type="region of interest" description="Disordered" evidence="1">
    <location>
        <begin position="32"/>
        <end position="60"/>
    </location>
</feature>
<proteinExistence type="predicted"/>
<evidence type="ECO:0000313" key="3">
    <source>
        <dbReference type="Proteomes" id="UP000299102"/>
    </source>
</evidence>
<dbReference type="EMBL" id="BGZK01000281">
    <property type="protein sequence ID" value="GBP33918.1"/>
    <property type="molecule type" value="Genomic_DNA"/>
</dbReference>
<dbReference type="OrthoDB" id="421276at2759"/>
<comment type="caution">
    <text evidence="2">The sequence shown here is derived from an EMBL/GenBank/DDBJ whole genome shotgun (WGS) entry which is preliminary data.</text>
</comment>
<organism evidence="2 3">
    <name type="scientific">Eumeta variegata</name>
    <name type="common">Bagworm moth</name>
    <name type="synonym">Eumeta japonica</name>
    <dbReference type="NCBI Taxonomy" id="151549"/>
    <lineage>
        <taxon>Eukaryota</taxon>
        <taxon>Metazoa</taxon>
        <taxon>Ecdysozoa</taxon>
        <taxon>Arthropoda</taxon>
        <taxon>Hexapoda</taxon>
        <taxon>Insecta</taxon>
        <taxon>Pterygota</taxon>
        <taxon>Neoptera</taxon>
        <taxon>Endopterygota</taxon>
        <taxon>Lepidoptera</taxon>
        <taxon>Glossata</taxon>
        <taxon>Ditrysia</taxon>
        <taxon>Tineoidea</taxon>
        <taxon>Psychidae</taxon>
        <taxon>Oiketicinae</taxon>
        <taxon>Eumeta</taxon>
    </lineage>
</organism>
<accession>A0A4C1V524</accession>
<name>A0A4C1V524_EUMVA</name>
<dbReference type="AlphaFoldDB" id="A0A4C1V524"/>
<evidence type="ECO:0000313" key="2">
    <source>
        <dbReference type="EMBL" id="GBP33918.1"/>
    </source>
</evidence>
<protein>
    <submittedName>
        <fullName evidence="2">Uncharacterized protein</fullName>
    </submittedName>
</protein>
<reference evidence="2 3" key="1">
    <citation type="journal article" date="2019" name="Commun. Biol.">
        <title>The bagworm genome reveals a unique fibroin gene that provides high tensile strength.</title>
        <authorList>
            <person name="Kono N."/>
            <person name="Nakamura H."/>
            <person name="Ohtoshi R."/>
            <person name="Tomita M."/>
            <person name="Numata K."/>
            <person name="Arakawa K."/>
        </authorList>
    </citation>
    <scope>NUCLEOTIDE SEQUENCE [LARGE SCALE GENOMIC DNA]</scope>
</reference>
<gene>
    <name evidence="2" type="ORF">EVAR_23264_1</name>
</gene>